<comment type="caution">
    <text evidence="1">The sequence shown here is derived from an EMBL/GenBank/DDBJ whole genome shotgun (WGS) entry which is preliminary data.</text>
</comment>
<dbReference type="RefSeq" id="WP_199019663.1">
    <property type="nucleotide sequence ID" value="NZ_JAELUP010000065.1"/>
</dbReference>
<gene>
    <name evidence="1" type="ORF">JFN88_12675</name>
</gene>
<keyword evidence="2" id="KW-1185">Reference proteome</keyword>
<dbReference type="AlphaFoldDB" id="A0A934J820"/>
<sequence>MPNATGRYCKSEVAASGLPYYIPRSKRWTSQPYAHAVFLTANRCKMFGLPVRDNESPSAFLFSASAGYGTDDNKHRYLPLYERTQEMLKMRDARLYPHEIMKYS</sequence>
<reference evidence="1" key="1">
    <citation type="submission" date="2020-12" db="EMBL/GenBank/DDBJ databases">
        <authorList>
            <person name="Huq M.A."/>
        </authorList>
    </citation>
    <scope>NUCLEOTIDE SEQUENCE</scope>
    <source>
        <strain evidence="1">MAHUQ-46</strain>
    </source>
</reference>
<evidence type="ECO:0000313" key="1">
    <source>
        <dbReference type="EMBL" id="MBJ6362122.1"/>
    </source>
</evidence>
<name>A0A934J820_9BACL</name>
<organism evidence="1 2">
    <name type="scientific">Paenibacillus roseus</name>
    <dbReference type="NCBI Taxonomy" id="2798579"/>
    <lineage>
        <taxon>Bacteria</taxon>
        <taxon>Bacillati</taxon>
        <taxon>Bacillota</taxon>
        <taxon>Bacilli</taxon>
        <taxon>Bacillales</taxon>
        <taxon>Paenibacillaceae</taxon>
        <taxon>Paenibacillus</taxon>
    </lineage>
</organism>
<accession>A0A934J820</accession>
<proteinExistence type="predicted"/>
<evidence type="ECO:0000313" key="2">
    <source>
        <dbReference type="Proteomes" id="UP000640274"/>
    </source>
</evidence>
<protein>
    <submittedName>
        <fullName evidence="1">Uncharacterized protein</fullName>
    </submittedName>
</protein>
<dbReference type="Proteomes" id="UP000640274">
    <property type="component" value="Unassembled WGS sequence"/>
</dbReference>
<dbReference type="EMBL" id="JAELUP010000065">
    <property type="protein sequence ID" value="MBJ6362122.1"/>
    <property type="molecule type" value="Genomic_DNA"/>
</dbReference>